<keyword evidence="1" id="KW-1133">Transmembrane helix</keyword>
<gene>
    <name evidence="2" type="ORF">EAF64_01505</name>
</gene>
<evidence type="ECO:0000256" key="1">
    <source>
        <dbReference type="SAM" id="Phobius"/>
    </source>
</evidence>
<keyword evidence="1" id="KW-0812">Transmembrane</keyword>
<feature type="transmembrane region" description="Helical" evidence="1">
    <location>
        <begin position="102"/>
        <end position="122"/>
    </location>
</feature>
<dbReference type="AlphaFoldDB" id="A0A498L6I7"/>
<feature type="transmembrane region" description="Helical" evidence="1">
    <location>
        <begin position="43"/>
        <end position="67"/>
    </location>
</feature>
<proteinExistence type="predicted"/>
<comment type="caution">
    <text evidence="2">The sequence shown here is derived from an EMBL/GenBank/DDBJ whole genome shotgun (WGS) entry which is preliminary data.</text>
</comment>
<protein>
    <submittedName>
        <fullName evidence="2">Uncharacterized protein</fullName>
    </submittedName>
</protein>
<organism evidence="2 3">
    <name type="scientific">Halorientalis pallida</name>
    <dbReference type="NCBI Taxonomy" id="2479928"/>
    <lineage>
        <taxon>Archaea</taxon>
        <taxon>Methanobacteriati</taxon>
        <taxon>Methanobacteriota</taxon>
        <taxon>Stenosarchaea group</taxon>
        <taxon>Halobacteria</taxon>
        <taxon>Halobacteriales</taxon>
        <taxon>Haloarculaceae</taxon>
        <taxon>Halorientalis</taxon>
    </lineage>
</organism>
<keyword evidence="1" id="KW-0472">Membrane</keyword>
<accession>A0A498L6I7</accession>
<feature type="transmembrane region" description="Helical" evidence="1">
    <location>
        <begin position="74"/>
        <end position="96"/>
    </location>
</feature>
<dbReference type="RefSeq" id="WP_129067210.1">
    <property type="nucleotide sequence ID" value="NZ_RDFA01000001.1"/>
</dbReference>
<evidence type="ECO:0000313" key="3">
    <source>
        <dbReference type="Proteomes" id="UP000289691"/>
    </source>
</evidence>
<sequence length="126" mass="12754">MFVLTTLAGGTLLPVLSALLAVRVVQSVGPNSTAPESRALSLTLGLTAVVVLAVVGAFWAFVLGCLFGPDAISASVCIVSSGPAYLAAAAIASVSYERVRSVWVPAAVFAVFLSATSIGPYLTRAI</sequence>
<evidence type="ECO:0000313" key="2">
    <source>
        <dbReference type="EMBL" id="RXK51345.1"/>
    </source>
</evidence>
<dbReference type="Proteomes" id="UP000289691">
    <property type="component" value="Unassembled WGS sequence"/>
</dbReference>
<dbReference type="EMBL" id="RDFA01000001">
    <property type="protein sequence ID" value="RXK51345.1"/>
    <property type="molecule type" value="Genomic_DNA"/>
</dbReference>
<name>A0A498L6I7_9EURY</name>
<keyword evidence="3" id="KW-1185">Reference proteome</keyword>
<reference evidence="2 3" key="1">
    <citation type="submission" date="2019-01" db="EMBL/GenBank/DDBJ databases">
        <title>Halorientalis sp. F13-25 a new haloarchaeum isolated from hypersaline water.</title>
        <authorList>
            <person name="Ana D.-V."/>
            <person name="Cristina S.-P."/>
            <person name="Antonio V."/>
        </authorList>
    </citation>
    <scope>NUCLEOTIDE SEQUENCE [LARGE SCALE GENOMIC DNA]</scope>
    <source>
        <strain evidence="2 3">F13-25</strain>
    </source>
</reference>